<keyword evidence="1" id="KW-0812">Transmembrane</keyword>
<proteinExistence type="predicted"/>
<sequence>MNFRLAKQIIYGAGYLTALFLIVFIVYLARFKPAPTCFDNRQNQGELGVDCGGPCLPCEIRTLKPLEYSWLKILPAQDQTIVAAEIKNLNPGWGASFFSYSIDIYGDDGRKIKTIKRDSFIYAGEIKYLIELAEINPKNTREVKISFSDFNWKSDEKFKKPIIQTREVKIEESAIIGFLTNNNVFKLPKVKAIGLLYDQYGFLIAASKTELENIGAFEEKFFKINFPKDTPWLNINV</sequence>
<keyword evidence="1" id="KW-1133">Transmembrane helix</keyword>
<evidence type="ECO:0000313" key="2">
    <source>
        <dbReference type="EMBL" id="PIU98210.1"/>
    </source>
</evidence>
<dbReference type="EMBL" id="PEVJ01000065">
    <property type="protein sequence ID" value="PIU98210.1"/>
    <property type="molecule type" value="Genomic_DNA"/>
</dbReference>
<feature type="transmembrane region" description="Helical" evidence="1">
    <location>
        <begin position="9"/>
        <end position="29"/>
    </location>
</feature>
<dbReference type="Proteomes" id="UP000228949">
    <property type="component" value="Unassembled WGS sequence"/>
</dbReference>
<accession>A0A2M7B521</accession>
<keyword evidence="1" id="KW-0472">Membrane</keyword>
<dbReference type="AlphaFoldDB" id="A0A2M7B521"/>
<gene>
    <name evidence="2" type="ORF">COS61_02645</name>
</gene>
<reference evidence="3" key="1">
    <citation type="submission" date="2017-09" db="EMBL/GenBank/DDBJ databases">
        <title>Depth-based differentiation of microbial function through sediment-hosted aquifers and enrichment of novel symbionts in the deep terrestrial subsurface.</title>
        <authorList>
            <person name="Probst A.J."/>
            <person name="Ladd B."/>
            <person name="Jarett J.K."/>
            <person name="Geller-Mcgrath D.E."/>
            <person name="Sieber C.M.K."/>
            <person name="Emerson J.B."/>
            <person name="Anantharaman K."/>
            <person name="Thomas B.C."/>
            <person name="Malmstrom R."/>
            <person name="Stieglmeier M."/>
            <person name="Klingl A."/>
            <person name="Woyke T."/>
            <person name="Ryan C.M."/>
            <person name="Banfield J.F."/>
        </authorList>
    </citation>
    <scope>NUCLEOTIDE SEQUENCE [LARGE SCALE GENOMIC DNA]</scope>
</reference>
<name>A0A2M7B521_9BACT</name>
<organism evidence="2 3">
    <name type="scientific">Candidatus Wolfebacteria bacterium CG03_land_8_20_14_0_80_40_12</name>
    <dbReference type="NCBI Taxonomy" id="1975069"/>
    <lineage>
        <taxon>Bacteria</taxon>
        <taxon>Candidatus Wolfeibacteriota</taxon>
    </lineage>
</organism>
<protein>
    <submittedName>
        <fullName evidence="2">Uncharacterized protein</fullName>
    </submittedName>
</protein>
<comment type="caution">
    <text evidence="2">The sequence shown here is derived from an EMBL/GenBank/DDBJ whole genome shotgun (WGS) entry which is preliminary data.</text>
</comment>
<evidence type="ECO:0000256" key="1">
    <source>
        <dbReference type="SAM" id="Phobius"/>
    </source>
</evidence>
<evidence type="ECO:0000313" key="3">
    <source>
        <dbReference type="Proteomes" id="UP000228949"/>
    </source>
</evidence>
<feature type="non-terminal residue" evidence="2">
    <location>
        <position position="237"/>
    </location>
</feature>